<protein>
    <recommendedName>
        <fullName evidence="13">Olfactory receptor</fullName>
    </recommendedName>
</protein>
<feature type="transmembrane region" description="Helical" evidence="13">
    <location>
        <begin position="267"/>
        <end position="285"/>
    </location>
</feature>
<evidence type="ECO:0000256" key="6">
    <source>
        <dbReference type="ARBA" id="ARBA00022725"/>
    </source>
</evidence>
<evidence type="ECO:0000256" key="12">
    <source>
        <dbReference type="RuleBase" id="RU000688"/>
    </source>
</evidence>
<dbReference type="PROSITE" id="PS00237">
    <property type="entry name" value="G_PROTEIN_RECEP_F1_1"/>
    <property type="match status" value="1"/>
</dbReference>
<feature type="transmembrane region" description="Helical" evidence="13">
    <location>
        <begin position="235"/>
        <end position="255"/>
    </location>
</feature>
<dbReference type="SUPFAM" id="SSF81321">
    <property type="entry name" value="Family A G protein-coupled receptor-like"/>
    <property type="match status" value="1"/>
</dbReference>
<feature type="transmembrane region" description="Helical" evidence="13">
    <location>
        <begin position="20"/>
        <end position="47"/>
    </location>
</feature>
<keyword evidence="11 12" id="KW-0807">Transducer</keyword>
<dbReference type="GO" id="GO:0005886">
    <property type="term" value="C:plasma membrane"/>
    <property type="evidence" value="ECO:0007669"/>
    <property type="project" value="UniProtKB-SubCell"/>
</dbReference>
<evidence type="ECO:0000256" key="3">
    <source>
        <dbReference type="ARBA" id="ARBA00022475"/>
    </source>
</evidence>
<keyword evidence="5 12" id="KW-0812">Transmembrane</keyword>
<evidence type="ECO:0000256" key="2">
    <source>
        <dbReference type="ARBA" id="ARBA00004651"/>
    </source>
</evidence>
<organism evidence="15 16">
    <name type="scientific">Python bivittatus</name>
    <name type="common">Burmese python</name>
    <name type="synonym">Python molurus bivittatus</name>
    <dbReference type="NCBI Taxonomy" id="176946"/>
    <lineage>
        <taxon>Eukaryota</taxon>
        <taxon>Metazoa</taxon>
        <taxon>Chordata</taxon>
        <taxon>Craniata</taxon>
        <taxon>Vertebrata</taxon>
        <taxon>Euteleostomi</taxon>
        <taxon>Lepidosauria</taxon>
        <taxon>Squamata</taxon>
        <taxon>Bifurcata</taxon>
        <taxon>Unidentata</taxon>
        <taxon>Episquamata</taxon>
        <taxon>Toxicofera</taxon>
        <taxon>Serpentes</taxon>
        <taxon>Henophidia</taxon>
        <taxon>Pythonidae</taxon>
        <taxon>Python</taxon>
    </lineage>
</organism>
<reference evidence="16" key="1">
    <citation type="submission" date="2025-08" db="UniProtKB">
        <authorList>
            <consortium name="RefSeq"/>
        </authorList>
    </citation>
    <scope>IDENTIFICATION</scope>
    <source>
        <tissue evidence="16">Liver</tissue>
    </source>
</reference>
<keyword evidence="10 12" id="KW-0675">Receptor</keyword>
<dbReference type="PANTHER" id="PTHR26452">
    <property type="entry name" value="OLFACTORY RECEPTOR"/>
    <property type="match status" value="1"/>
</dbReference>
<accession>A0A9F5J6A9</accession>
<keyword evidence="3 13" id="KW-1003">Cell membrane</keyword>
<dbReference type="CDD" id="cd15227">
    <property type="entry name" value="7tmA_OR14-like"/>
    <property type="match status" value="1"/>
</dbReference>
<comment type="similarity">
    <text evidence="12">Belongs to the G-protein coupled receptor 1 family.</text>
</comment>
<evidence type="ECO:0000256" key="4">
    <source>
        <dbReference type="ARBA" id="ARBA00022606"/>
    </source>
</evidence>
<dbReference type="GeneID" id="112542287"/>
<feature type="domain" description="G-protein coupled receptors family 1 profile" evidence="14">
    <location>
        <begin position="37"/>
        <end position="285"/>
    </location>
</feature>
<evidence type="ECO:0000256" key="10">
    <source>
        <dbReference type="ARBA" id="ARBA00023170"/>
    </source>
</evidence>
<dbReference type="GO" id="GO:0004930">
    <property type="term" value="F:G protein-coupled receptor activity"/>
    <property type="evidence" value="ECO:0007669"/>
    <property type="project" value="UniProtKB-KW"/>
</dbReference>
<evidence type="ECO:0000313" key="15">
    <source>
        <dbReference type="Proteomes" id="UP000695026"/>
    </source>
</evidence>
<evidence type="ECO:0000256" key="8">
    <source>
        <dbReference type="ARBA" id="ARBA00023040"/>
    </source>
</evidence>
<gene>
    <name evidence="16" type="primary">LOC112542287</name>
</gene>
<evidence type="ECO:0000313" key="16">
    <source>
        <dbReference type="RefSeq" id="XP_025030551.1"/>
    </source>
</evidence>
<keyword evidence="4 13" id="KW-0716">Sensory transduction</keyword>
<dbReference type="OMA" id="ILVWAAN"/>
<dbReference type="InterPro" id="IPR000725">
    <property type="entry name" value="Olfact_rcpt"/>
</dbReference>
<dbReference type="GO" id="GO:0004984">
    <property type="term" value="F:olfactory receptor activity"/>
    <property type="evidence" value="ECO:0007669"/>
    <property type="project" value="InterPro"/>
</dbReference>
<dbReference type="Gene3D" id="1.20.1070.10">
    <property type="entry name" value="Rhodopsin 7-helix transmembrane proteins"/>
    <property type="match status" value="1"/>
</dbReference>
<dbReference type="RefSeq" id="XP_025030551.1">
    <property type="nucleotide sequence ID" value="XM_025174783.1"/>
</dbReference>
<keyword evidence="15" id="KW-1185">Reference proteome</keyword>
<dbReference type="Proteomes" id="UP000695026">
    <property type="component" value="Unplaced"/>
</dbReference>
<dbReference type="PRINTS" id="PR00245">
    <property type="entry name" value="OLFACTORYR"/>
</dbReference>
<sequence>MDNHTSEFLLSELSKIWELQVIYVTLLLILYFMTVTGSLLIITAVVFDHHLHTPMYFFMMNLAIQDIGSVSVIIPKAVFNSLMKIRTISYSGCVAQVFLFLFFLSSDVALLTVMAYDRYVAICNPLQYELVMNRKACFIMLDSVWIATFLNAALQTIETFSTPFCSNIVNQFYCEIPPLLKIACSGSYLTEIGVLMFSITLGFGCFIFIVITYVKIFSAVLRIPSVQGRKKAFSTCLPHLIVFSVFMFTGCFAYLRPISDKRSHLDFIITILYSIIPSMLNPLIYSMRNKDFKAALSKLLWLFLFDKTVNSVSTFDL</sequence>
<comment type="function">
    <text evidence="1">Odorant receptor.</text>
</comment>
<dbReference type="KEGG" id="pbi:112542287"/>
<name>A0A9F5J6A9_PYTBI</name>
<dbReference type="PROSITE" id="PS50262">
    <property type="entry name" value="G_PROTEIN_RECEP_F1_2"/>
    <property type="match status" value="1"/>
</dbReference>
<dbReference type="InterPro" id="IPR017452">
    <property type="entry name" value="GPCR_Rhodpsn_7TM"/>
</dbReference>
<evidence type="ECO:0000256" key="5">
    <source>
        <dbReference type="ARBA" id="ARBA00022692"/>
    </source>
</evidence>
<dbReference type="Pfam" id="PF13853">
    <property type="entry name" value="7tm_4"/>
    <property type="match status" value="1"/>
</dbReference>
<dbReference type="InterPro" id="IPR000276">
    <property type="entry name" value="GPCR_Rhodpsn"/>
</dbReference>
<proteinExistence type="inferred from homology"/>
<evidence type="ECO:0000256" key="13">
    <source>
        <dbReference type="RuleBase" id="RU363047"/>
    </source>
</evidence>
<evidence type="ECO:0000256" key="1">
    <source>
        <dbReference type="ARBA" id="ARBA00002936"/>
    </source>
</evidence>
<dbReference type="FunFam" id="1.20.1070.10:FF:000037">
    <property type="entry name" value="Olfactory receptor"/>
    <property type="match status" value="1"/>
</dbReference>
<feature type="transmembrane region" description="Helical" evidence="13">
    <location>
        <begin position="192"/>
        <end position="214"/>
    </location>
</feature>
<evidence type="ECO:0000256" key="9">
    <source>
        <dbReference type="ARBA" id="ARBA00023136"/>
    </source>
</evidence>
<dbReference type="PRINTS" id="PR00237">
    <property type="entry name" value="GPCRRHODOPSN"/>
</dbReference>
<comment type="subcellular location">
    <subcellularLocation>
        <location evidence="2 13">Cell membrane</location>
        <topology evidence="2 13">Multi-pass membrane protein</topology>
    </subcellularLocation>
</comment>
<dbReference type="OrthoDB" id="6151005at2759"/>
<evidence type="ECO:0000256" key="11">
    <source>
        <dbReference type="ARBA" id="ARBA00023224"/>
    </source>
</evidence>
<keyword evidence="8 12" id="KW-0297">G-protein coupled receptor</keyword>
<feature type="transmembrane region" description="Helical" evidence="13">
    <location>
        <begin position="94"/>
        <end position="116"/>
    </location>
</feature>
<dbReference type="AlphaFoldDB" id="A0A9F5J6A9"/>
<keyword evidence="9 13" id="KW-0472">Membrane</keyword>
<feature type="transmembrane region" description="Helical" evidence="13">
    <location>
        <begin position="54"/>
        <end position="74"/>
    </location>
</feature>
<keyword evidence="7 13" id="KW-1133">Transmembrane helix</keyword>
<dbReference type="InterPro" id="IPR050516">
    <property type="entry name" value="Olfactory_GPCR"/>
</dbReference>
<keyword evidence="6 13" id="KW-0552">Olfaction</keyword>
<evidence type="ECO:0000256" key="7">
    <source>
        <dbReference type="ARBA" id="ARBA00022989"/>
    </source>
</evidence>
<evidence type="ECO:0000259" key="14">
    <source>
        <dbReference type="PROSITE" id="PS50262"/>
    </source>
</evidence>